<keyword evidence="1" id="KW-0812">Transmembrane</keyword>
<evidence type="ECO:0000256" key="1">
    <source>
        <dbReference type="SAM" id="Phobius"/>
    </source>
</evidence>
<dbReference type="AlphaFoldDB" id="A0A4Y2BBG5"/>
<gene>
    <name evidence="2" type="ORF">AVEN_255255_1</name>
</gene>
<comment type="caution">
    <text evidence="2">The sequence shown here is derived from an EMBL/GenBank/DDBJ whole genome shotgun (WGS) entry which is preliminary data.</text>
</comment>
<reference evidence="2 3" key="1">
    <citation type="journal article" date="2019" name="Sci. Rep.">
        <title>Orb-weaving spider Araneus ventricosus genome elucidates the spidroin gene catalogue.</title>
        <authorList>
            <person name="Kono N."/>
            <person name="Nakamura H."/>
            <person name="Ohtoshi R."/>
            <person name="Moran D.A.P."/>
            <person name="Shinohara A."/>
            <person name="Yoshida Y."/>
            <person name="Fujiwara M."/>
            <person name="Mori M."/>
            <person name="Tomita M."/>
            <person name="Arakawa K."/>
        </authorList>
    </citation>
    <scope>NUCLEOTIDE SEQUENCE [LARGE SCALE GENOMIC DNA]</scope>
</reference>
<keyword evidence="1" id="KW-1133">Transmembrane helix</keyword>
<evidence type="ECO:0000313" key="3">
    <source>
        <dbReference type="Proteomes" id="UP000499080"/>
    </source>
</evidence>
<feature type="transmembrane region" description="Helical" evidence="1">
    <location>
        <begin position="114"/>
        <end position="132"/>
    </location>
</feature>
<evidence type="ECO:0000313" key="2">
    <source>
        <dbReference type="EMBL" id="GBL89127.1"/>
    </source>
</evidence>
<protein>
    <submittedName>
        <fullName evidence="2">Uncharacterized protein</fullName>
    </submittedName>
</protein>
<accession>A0A4Y2BBG5</accession>
<dbReference type="EMBL" id="BGPR01000063">
    <property type="protein sequence ID" value="GBL89127.1"/>
    <property type="molecule type" value="Genomic_DNA"/>
</dbReference>
<dbReference type="Proteomes" id="UP000499080">
    <property type="component" value="Unassembled WGS sequence"/>
</dbReference>
<organism evidence="2 3">
    <name type="scientific">Araneus ventricosus</name>
    <name type="common">Orbweaver spider</name>
    <name type="synonym">Epeira ventricosa</name>
    <dbReference type="NCBI Taxonomy" id="182803"/>
    <lineage>
        <taxon>Eukaryota</taxon>
        <taxon>Metazoa</taxon>
        <taxon>Ecdysozoa</taxon>
        <taxon>Arthropoda</taxon>
        <taxon>Chelicerata</taxon>
        <taxon>Arachnida</taxon>
        <taxon>Araneae</taxon>
        <taxon>Araneomorphae</taxon>
        <taxon>Entelegynae</taxon>
        <taxon>Araneoidea</taxon>
        <taxon>Araneidae</taxon>
        <taxon>Araneus</taxon>
    </lineage>
</organism>
<keyword evidence="3" id="KW-1185">Reference proteome</keyword>
<keyword evidence="1" id="KW-0472">Membrane</keyword>
<proteinExistence type="predicted"/>
<sequence length="162" mass="17895">MSQPCRGKAAADPLEARFGRRRDVRKLRDARITIFLKFLKITQAVAASGIYANAGCRMICEATEGAVEILLLAFLLQMPKDLTLVEPLDVKVLRNWVPRPVDVDSLQRSRALNAFGLAVTIQWLFLPLFLLLKLNLKPASSNPEASPTAWIISSTSVFEGSS</sequence>
<name>A0A4Y2BBG5_ARAVE</name>